<evidence type="ECO:0000256" key="5">
    <source>
        <dbReference type="RuleBase" id="RU363041"/>
    </source>
</evidence>
<protein>
    <recommendedName>
        <fullName evidence="5">Probable membrane transporter protein</fullName>
    </recommendedName>
</protein>
<keyword evidence="7" id="KW-1185">Reference proteome</keyword>
<sequence>MKKLPLAYLLFFAIVMPSWLFYMITQNGFSFYQEHWPASVTMFFGSFVAGATSEGGGAVAFPVFTLLLKLPPPVARNFSFAIQSIGMTSASLLIISLKIKVDWKAIRTVTIGGIPGLLFGAFFIVPLISGPMTKIFFVSLWLSFAFALYLANWKTGRVTTSGLGDLTTADYARILIFAFIGGVITAIFGDGINIFTFCLFTLYYSTSEKIATPTSIIIMTIHTIIGFLLHVFVLQDFQPVTFRYWMCAIPVVIFMAPLGAYIINFLTRETIANFLYFTTVVQYIGALIALRPPLPVILTSVAIVLGGFLFFWWLSVIRSGRAAQPVKYATINQ</sequence>
<proteinExistence type="inferred from homology"/>
<comment type="caution">
    <text evidence="6">The sequence shown here is derived from an EMBL/GenBank/DDBJ whole genome shotgun (WGS) entry which is preliminary data.</text>
</comment>
<dbReference type="InterPro" id="IPR002781">
    <property type="entry name" value="TM_pro_TauE-like"/>
</dbReference>
<evidence type="ECO:0000256" key="4">
    <source>
        <dbReference type="ARBA" id="ARBA00023136"/>
    </source>
</evidence>
<dbReference type="Proteomes" id="UP000181790">
    <property type="component" value="Unassembled WGS sequence"/>
</dbReference>
<feature type="transmembrane region" description="Helical" evidence="5">
    <location>
        <begin position="270"/>
        <end position="290"/>
    </location>
</feature>
<name>A0A1S2VR85_9BACT</name>
<reference evidence="6 7" key="1">
    <citation type="submission" date="2016-10" db="EMBL/GenBank/DDBJ databases">
        <title>Arsenicibacter rosenii gen. nov., sp. nov., an efficient arsenic-methylating bacterium isolated from an arsenic-contaminated paddy soil.</title>
        <authorList>
            <person name="Huang K."/>
        </authorList>
    </citation>
    <scope>NUCLEOTIDE SEQUENCE [LARGE SCALE GENOMIC DNA]</scope>
    <source>
        <strain evidence="6 7">SM-1</strain>
    </source>
</reference>
<feature type="transmembrane region" description="Helical" evidence="5">
    <location>
        <begin position="105"/>
        <end position="128"/>
    </location>
</feature>
<comment type="caution">
    <text evidence="5">Lacks conserved residue(s) required for the propagation of feature annotation.</text>
</comment>
<dbReference type="PANTHER" id="PTHR31154">
    <property type="entry name" value="MEMBRANE TRANSPORTER PROTEIN"/>
    <property type="match status" value="1"/>
</dbReference>
<keyword evidence="5" id="KW-1003">Cell membrane</keyword>
<dbReference type="Pfam" id="PF01925">
    <property type="entry name" value="TauE"/>
    <property type="match status" value="1"/>
</dbReference>
<keyword evidence="3 5" id="KW-1133">Transmembrane helix</keyword>
<feature type="transmembrane region" description="Helical" evidence="5">
    <location>
        <begin position="241"/>
        <end position="263"/>
    </location>
</feature>
<accession>A0A1S2VR85</accession>
<dbReference type="PANTHER" id="PTHR31154:SF4">
    <property type="entry name" value="MEMBRANE TRANSPORTER PROTEIN"/>
    <property type="match status" value="1"/>
</dbReference>
<evidence type="ECO:0000256" key="3">
    <source>
        <dbReference type="ARBA" id="ARBA00022989"/>
    </source>
</evidence>
<dbReference type="EMBL" id="MORL01000001">
    <property type="protein sequence ID" value="OIN60725.1"/>
    <property type="molecule type" value="Genomic_DNA"/>
</dbReference>
<evidence type="ECO:0000256" key="2">
    <source>
        <dbReference type="ARBA" id="ARBA00022692"/>
    </source>
</evidence>
<feature type="transmembrane region" description="Helical" evidence="5">
    <location>
        <begin position="135"/>
        <end position="151"/>
    </location>
</feature>
<feature type="transmembrane region" description="Helical" evidence="5">
    <location>
        <begin position="44"/>
        <end position="68"/>
    </location>
</feature>
<feature type="transmembrane region" description="Helical" evidence="5">
    <location>
        <begin position="216"/>
        <end position="235"/>
    </location>
</feature>
<dbReference type="OrthoDB" id="128686at2"/>
<dbReference type="AlphaFoldDB" id="A0A1S2VR85"/>
<feature type="transmembrane region" description="Helical" evidence="5">
    <location>
        <begin position="171"/>
        <end position="204"/>
    </location>
</feature>
<feature type="transmembrane region" description="Helical" evidence="5">
    <location>
        <begin position="296"/>
        <end position="317"/>
    </location>
</feature>
<evidence type="ECO:0000313" key="7">
    <source>
        <dbReference type="Proteomes" id="UP000181790"/>
    </source>
</evidence>
<evidence type="ECO:0000313" key="6">
    <source>
        <dbReference type="EMBL" id="OIN60725.1"/>
    </source>
</evidence>
<comment type="similarity">
    <text evidence="5">Belongs to the 4-toluene sulfonate uptake permease (TSUP) (TC 2.A.102) family.</text>
</comment>
<dbReference type="RefSeq" id="WP_071501227.1">
    <property type="nucleotide sequence ID" value="NZ_MORL01000001.1"/>
</dbReference>
<gene>
    <name evidence="6" type="ORF">BLX24_01050</name>
</gene>
<organism evidence="6 7">
    <name type="scientific">Arsenicibacter rosenii</name>
    <dbReference type="NCBI Taxonomy" id="1750698"/>
    <lineage>
        <taxon>Bacteria</taxon>
        <taxon>Pseudomonadati</taxon>
        <taxon>Bacteroidota</taxon>
        <taxon>Cytophagia</taxon>
        <taxon>Cytophagales</taxon>
        <taxon>Spirosomataceae</taxon>
        <taxon>Arsenicibacter</taxon>
    </lineage>
</organism>
<comment type="subcellular location">
    <subcellularLocation>
        <location evidence="5">Cell membrane</location>
        <topology evidence="5">Multi-pass membrane protein</topology>
    </subcellularLocation>
    <subcellularLocation>
        <location evidence="1">Membrane</location>
        <topology evidence="1">Multi-pass membrane protein</topology>
    </subcellularLocation>
</comment>
<dbReference type="GO" id="GO:0005886">
    <property type="term" value="C:plasma membrane"/>
    <property type="evidence" value="ECO:0007669"/>
    <property type="project" value="UniProtKB-SubCell"/>
</dbReference>
<feature type="transmembrane region" description="Helical" evidence="5">
    <location>
        <begin position="80"/>
        <end position="99"/>
    </location>
</feature>
<keyword evidence="4 5" id="KW-0472">Membrane</keyword>
<feature type="transmembrane region" description="Helical" evidence="5">
    <location>
        <begin position="7"/>
        <end position="24"/>
    </location>
</feature>
<evidence type="ECO:0000256" key="1">
    <source>
        <dbReference type="ARBA" id="ARBA00004141"/>
    </source>
</evidence>
<keyword evidence="2 5" id="KW-0812">Transmembrane</keyword>